<feature type="region of interest" description="Disordered" evidence="5">
    <location>
        <begin position="968"/>
        <end position="1004"/>
    </location>
</feature>
<dbReference type="PANTHER" id="PTHR42648">
    <property type="entry name" value="TRANSPOSASE, PUTATIVE-RELATED"/>
    <property type="match status" value="1"/>
</dbReference>
<dbReference type="GO" id="GO:0006508">
    <property type="term" value="P:proteolysis"/>
    <property type="evidence" value="ECO:0007669"/>
    <property type="project" value="UniProtKB-KW"/>
</dbReference>
<keyword evidence="4" id="KW-0378">Hydrolase</keyword>
<reference evidence="7" key="1">
    <citation type="journal article" date="2007" name="PLoS ONE">
        <title>The first genome sequence of an elite grapevine cultivar (Pinot noir Vitis vinifera L.): coping with a highly heterozygous genome.</title>
        <authorList>
            <person name="Velasco R."/>
            <person name="Zharkikh A."/>
            <person name="Troggio M."/>
            <person name="Cartwright D.A."/>
            <person name="Cestaro A."/>
            <person name="Pruss D."/>
            <person name="Pindo M."/>
            <person name="FitzGerald L.M."/>
            <person name="Vezzulli S."/>
            <person name="Reid J."/>
            <person name="Malacarne G."/>
            <person name="Iliev D."/>
            <person name="Coppola G."/>
            <person name="Wardell B."/>
            <person name="Micheletti D."/>
            <person name="Macalma T."/>
            <person name="Facci M."/>
            <person name="Mitchell J.T."/>
            <person name="Perazzolli M."/>
            <person name="Eldredge G."/>
            <person name="Gatto P."/>
            <person name="Oyzerski R."/>
            <person name="Moretto M."/>
            <person name="Gutin N."/>
            <person name="Stefanini M."/>
            <person name="Chen Y."/>
            <person name="Segala C."/>
            <person name="Davenport C."/>
            <person name="Dematte L."/>
            <person name="Mraz A."/>
            <person name="Battilana J."/>
            <person name="Stormo K."/>
            <person name="Costa F."/>
            <person name="Tao Q."/>
            <person name="Si-Ammour A."/>
            <person name="Harkins T."/>
            <person name="Lackey A."/>
            <person name="Perbost C."/>
            <person name="Taillon B."/>
            <person name="Stella A."/>
            <person name="Solovyev V."/>
            <person name="Fawcett J.A."/>
            <person name="Sterck L."/>
            <person name="Vandepoele K."/>
            <person name="Grando S.M."/>
            <person name="Toppo S."/>
            <person name="Moser C."/>
            <person name="Lanchbury J."/>
            <person name="Bogden R."/>
            <person name="Skolnick M."/>
            <person name="Sgaramella V."/>
            <person name="Bhatnagar S.K."/>
            <person name="Fontana P."/>
            <person name="Gutin A."/>
            <person name="Van de Peer Y."/>
            <person name="Salamini F."/>
            <person name="Viola R."/>
        </authorList>
    </citation>
    <scope>NUCLEOTIDE SEQUENCE</scope>
</reference>
<sequence length="2172" mass="241543">MSKKKQSEEELLQTLGDFTSKENWDKFFTIRGSDDSFEWYAEWPQLKDPLLSHLSSTAPPSDPASAPPQPPPPPLQILVPGCGNSRLSEHLYDAGFHGITNVDFSKVVISDMLRRNVRSRPDMRWRVMDITNMQDKQVNGADEWQMKWFIKRFSPQPSKSEQGFLLGVIASYLAVIPLSIPWQRGDAMIGETVDHFFLHCPLALGLWYRLFRLANLDWVPLRNIYDMMTISYKFPDGSFDAILDKGGLDALMEPELGPKLGKMYLTEVKRVLKSGGKFIGLTLAESHVLGLLFSKFRFGWKMSIHVVSQKPSNKPSLLTFMVVAEKESSTVLHQITTSFARSSLDLNGNQARGLYEAIENENRIRREYSNGSDLIYSLEDLQLGAKGDLLELSQGRRFQLTLGEYEGSRFSYRAVGKRGIGIWEDFSKESRSLREMVVETRAHEWLFSSEEGQWMVVESSKAARLIMVLLDTSHTNASMDDIQKDLSPLVKRLAPANNNTGAQIPFMIAGDGIKQRKIVHQVTSTLTGLITVEDVVYENVDGNVSHLVPSKALLFRRLTFQRAEGLVQSEALLTREGGTQKIVSETERKKSVSSSKSRKKGNQKKIDSLAIHGSSNNLKVYHNYLASSYHMGIISGFMLISSYLESVASTGRTVKAVVIGLGAGLLPMFLHGCMPFLDIEVVELDPVILNLARNYFGFCEDKHLKGSLRSKYVNMTTKNQIFTSVLSGSPLITSEKLVGSENYLSWSASVELWFMGQGYEDHLVTQEADIPEVDRVQWRKIDAQLCSVLWQSVDPRILLHLQAYKTCFKFWTQAKGLYTNDIQRLYKVASAIVHLSQQDLDLSTYIGQIASLKEQFLTVMPLTPDVGAQQTQLDKFFMVLTLIGLRPDLEPIRDQILGSSSVPSLDDVFARLLRISSTQTLPSDSASDSSMLVSQTTSRGGRSGTRGRGQRPHCTYCNKLGHTRDRCYQLHGRPPRTAHMAQSSDSPLSQPPSSSASQTSQASIASVAQPGNASACLTHTSSLGPWILDSGASDHLSGNKDLFSSITTTSDLPTVTLANGSQTVAKGIGLALPLPSLPLTSVLYTPECPFNLISISKITRTLNCSITFSDKFVTLQDRSTGKTIGIGRESQGLYHLTSDSSPAVCISTDAPLLIHNRLGHPSLSKFQKMVPRFSTLSSLPCESCQLGKHTRVSFPKRLNNRAKSPFELVHTDVWGPCRTASTLGFQYFVTFIDDYSRFRVLRSDNAREYFSAQFTSFMSHHGILHQSSCAHTPQQNGVAERKNRHLVETARTLLLHSHVPFRFWGDAVLTACYLINRMPSSVLHDQIPHSLLFPDQPLYFLPPRVFGCTCFVHILTPGQDKLSAKAMKCLFLGYSRLQKGYRCYSLETHRYFISADVTFFEDSPFFSTTSESLPVSEVYHRRPRVVAPLPFPEAPADSLPIPSASPAPALPSPNDLPIAVRKGTRSTRNPHPIYNFLSYHRLSSPYSAFVSAISSVSLPKSTHEALSHPGWRQAMVDEMAALHSNGTWDLVVLPSGKSTVGCRWVYAVKVGPDGQVDRLKARLVAKGYTQVYGSDYGDTFSPVAKIASVRLLLSMAAMCSWPLYQLDIKNAFLHGDLAEEVYMEQPPGFVAQGESGLVCRLRRSLYGLKQSPRAWFSRFSSVVQEFGMLRSTADHSVFYHHNSLGQCIYLVVYVDDIVITGSDQDGIQKLKQHLFTHFQTKDLGKLKYFLGIEIAQSSSGVVLSQRKYALDILEETGMLDCKPVDTPMDPNVKLVPGQGEPLGDPGRYRRLVGKLNYLTITRPDISFPVSVVSQFLQSPCDSHWDAVIRILRYIKSTPGQGVLYENRGHTQVVGYTDADWAGSPTDRRSTSGYLSKKQDVVARSSAEAEYRAMALATCELICLFMKGPSIFLEVDCHFIREKMAHAGCVATSFVNSNDQLADIFTMSMLVVQSELRSPPIGTLKLKVNSFAFGNPVSPMRFQVHIADGIQFVREVATDGVSGKHGNNDAQCDAECPSSNGSCTASHAESKVISKFDILIIDVDSSDSSSGMTCPAADFVEESFLLTVKDSLSDQGLFVVNLVSRSRAIKNMVVSRMKTVFSHLFCLQLEEDVNEVLFALRTEDCIKEERFAEAAVELEKLLSRDRNDLPGKSKPPEMSQIIRDSTEKIKCLK</sequence>
<evidence type="ECO:0000259" key="6">
    <source>
        <dbReference type="PROSITE" id="PS50994"/>
    </source>
</evidence>
<dbReference type="SUPFAM" id="SSF56672">
    <property type="entry name" value="DNA/RNA polymerases"/>
    <property type="match status" value="1"/>
</dbReference>
<dbReference type="FunFam" id="3.30.420.10:FF:000438">
    <property type="match status" value="1"/>
</dbReference>
<feature type="region of interest" description="Disordered" evidence="5">
    <location>
        <begin position="584"/>
        <end position="604"/>
    </location>
</feature>
<dbReference type="InterPro" id="IPR029063">
    <property type="entry name" value="SAM-dependent_MTases_sf"/>
</dbReference>
<dbReference type="GO" id="GO:0003676">
    <property type="term" value="F:nucleic acid binding"/>
    <property type="evidence" value="ECO:0007669"/>
    <property type="project" value="InterPro"/>
</dbReference>
<accession>A5B3G7</accession>
<keyword evidence="1" id="KW-0645">Protease</keyword>
<feature type="region of interest" description="Disordered" evidence="5">
    <location>
        <begin position="51"/>
        <end position="74"/>
    </location>
</feature>
<evidence type="ECO:0000256" key="2">
    <source>
        <dbReference type="ARBA" id="ARBA00022723"/>
    </source>
</evidence>
<dbReference type="GO" id="GO:0015074">
    <property type="term" value="P:DNA integration"/>
    <property type="evidence" value="ECO:0007669"/>
    <property type="project" value="InterPro"/>
</dbReference>
<dbReference type="PROSITE" id="PS50994">
    <property type="entry name" value="INTEGRASE"/>
    <property type="match status" value="1"/>
</dbReference>
<evidence type="ECO:0000256" key="5">
    <source>
        <dbReference type="SAM" id="MobiDB-lite"/>
    </source>
</evidence>
<evidence type="ECO:0000256" key="4">
    <source>
        <dbReference type="ARBA" id="ARBA00022801"/>
    </source>
</evidence>
<dbReference type="Gene3D" id="3.30.420.10">
    <property type="entry name" value="Ribonuclease H-like superfamily/Ribonuclease H"/>
    <property type="match status" value="1"/>
</dbReference>
<dbReference type="InterPro" id="IPR043502">
    <property type="entry name" value="DNA/RNA_pol_sf"/>
</dbReference>
<organism evidence="7">
    <name type="scientific">Vitis vinifera</name>
    <name type="common">Grape</name>
    <dbReference type="NCBI Taxonomy" id="29760"/>
    <lineage>
        <taxon>Eukaryota</taxon>
        <taxon>Viridiplantae</taxon>
        <taxon>Streptophyta</taxon>
        <taxon>Embryophyta</taxon>
        <taxon>Tracheophyta</taxon>
        <taxon>Spermatophyta</taxon>
        <taxon>Magnoliopsida</taxon>
        <taxon>eudicotyledons</taxon>
        <taxon>Gunneridae</taxon>
        <taxon>Pentapetalae</taxon>
        <taxon>rosids</taxon>
        <taxon>Vitales</taxon>
        <taxon>Vitaceae</taxon>
        <taxon>Viteae</taxon>
        <taxon>Vitis</taxon>
    </lineage>
</organism>
<dbReference type="Pfam" id="PF22936">
    <property type="entry name" value="Pol_BBD"/>
    <property type="match status" value="1"/>
</dbReference>
<dbReference type="CDD" id="cd02440">
    <property type="entry name" value="AdoMet_MTases"/>
    <property type="match status" value="1"/>
</dbReference>
<protein>
    <recommendedName>
        <fullName evidence="6">Integrase catalytic domain-containing protein</fullName>
    </recommendedName>
</protein>
<keyword evidence="2" id="KW-0479">Metal-binding</keyword>
<dbReference type="InterPro" id="IPR012337">
    <property type="entry name" value="RNaseH-like_sf"/>
</dbReference>
<dbReference type="Pfam" id="PF25597">
    <property type="entry name" value="SH3_retrovirus"/>
    <property type="match status" value="1"/>
</dbReference>
<gene>
    <name evidence="7" type="ORF">VITISV_003658</name>
</gene>
<dbReference type="GO" id="GO:0004190">
    <property type="term" value="F:aspartic-type endopeptidase activity"/>
    <property type="evidence" value="ECO:0007669"/>
    <property type="project" value="UniProtKB-KW"/>
</dbReference>
<dbReference type="ExpressionAtlas" id="A5B3G7">
    <property type="expression patterns" value="baseline and differential"/>
</dbReference>
<evidence type="ECO:0000256" key="3">
    <source>
        <dbReference type="ARBA" id="ARBA00022750"/>
    </source>
</evidence>
<name>A5B3G7_VITVI</name>
<dbReference type="CDD" id="cd09272">
    <property type="entry name" value="RNase_HI_RT_Ty1"/>
    <property type="match status" value="1"/>
</dbReference>
<feature type="domain" description="Integrase catalytic" evidence="6">
    <location>
        <begin position="1239"/>
        <end position="1336"/>
    </location>
</feature>
<dbReference type="SUPFAM" id="SSF53098">
    <property type="entry name" value="Ribonuclease H-like"/>
    <property type="match status" value="1"/>
</dbReference>
<feature type="compositionally biased region" description="Pro residues" evidence="5">
    <location>
        <begin position="60"/>
        <end position="74"/>
    </location>
</feature>
<dbReference type="InterPro" id="IPR013103">
    <property type="entry name" value="RVT_2"/>
</dbReference>
<feature type="compositionally biased region" description="Low complexity" evidence="5">
    <location>
        <begin position="923"/>
        <end position="940"/>
    </location>
</feature>
<dbReference type="InterPro" id="IPR057670">
    <property type="entry name" value="SH3_retrovirus"/>
</dbReference>
<evidence type="ECO:0000256" key="1">
    <source>
        <dbReference type="ARBA" id="ARBA00022670"/>
    </source>
</evidence>
<evidence type="ECO:0000313" key="7">
    <source>
        <dbReference type="EMBL" id="CAN78616.1"/>
    </source>
</evidence>
<dbReference type="Pfam" id="PF13976">
    <property type="entry name" value="gag_pre-integrs"/>
    <property type="match status" value="1"/>
</dbReference>
<dbReference type="InterPro" id="IPR001584">
    <property type="entry name" value="Integrase_cat-core"/>
</dbReference>
<dbReference type="InterPro" id="IPR025724">
    <property type="entry name" value="GAG-pre-integrase_dom"/>
</dbReference>
<dbReference type="InterPro" id="IPR054722">
    <property type="entry name" value="PolX-like_BBD"/>
</dbReference>
<dbReference type="Pfam" id="PF07727">
    <property type="entry name" value="RVT_2"/>
    <property type="match status" value="1"/>
</dbReference>
<feature type="region of interest" description="Disordered" evidence="5">
    <location>
        <begin position="920"/>
        <end position="953"/>
    </location>
</feature>
<dbReference type="PANTHER" id="PTHR42648:SF28">
    <property type="entry name" value="TRANSPOSON-ENCODED PROTEIN WITH RIBONUCLEASE H-LIKE AND RETROVIRUS ZINC FINGER-LIKE DOMAINS"/>
    <property type="match status" value="1"/>
</dbReference>
<dbReference type="InterPro" id="IPR036397">
    <property type="entry name" value="RNaseH_sf"/>
</dbReference>
<dbReference type="GO" id="GO:0046872">
    <property type="term" value="F:metal ion binding"/>
    <property type="evidence" value="ECO:0007669"/>
    <property type="project" value="UniProtKB-KW"/>
</dbReference>
<dbReference type="InterPro" id="IPR039537">
    <property type="entry name" value="Retrotran_Ty1/copia-like"/>
</dbReference>
<dbReference type="Gene3D" id="3.40.50.150">
    <property type="entry name" value="Vaccinia Virus protein VP39"/>
    <property type="match status" value="4"/>
</dbReference>
<proteinExistence type="predicted"/>
<dbReference type="SUPFAM" id="SSF53335">
    <property type="entry name" value="S-adenosyl-L-methionine-dependent methyltransferases"/>
    <property type="match status" value="3"/>
</dbReference>
<feature type="compositionally biased region" description="Low complexity" evidence="5">
    <location>
        <begin position="981"/>
        <end position="1004"/>
    </location>
</feature>
<keyword evidence="3" id="KW-0064">Aspartyl protease</keyword>
<dbReference type="EMBL" id="AM445309">
    <property type="protein sequence ID" value="CAN78616.1"/>
    <property type="molecule type" value="Genomic_DNA"/>
</dbReference>